<dbReference type="InterPro" id="IPR002213">
    <property type="entry name" value="UDP_glucos_trans"/>
</dbReference>
<dbReference type="CDD" id="cd03784">
    <property type="entry name" value="GT1_Gtf-like"/>
    <property type="match status" value="1"/>
</dbReference>
<protein>
    <submittedName>
        <fullName evidence="2">Uncharacterized protein</fullName>
    </submittedName>
</protein>
<dbReference type="Proteomes" id="UP001370490">
    <property type="component" value="Unassembled WGS sequence"/>
</dbReference>
<evidence type="ECO:0000313" key="2">
    <source>
        <dbReference type="EMBL" id="KAK6923265.1"/>
    </source>
</evidence>
<dbReference type="PANTHER" id="PTHR48049">
    <property type="entry name" value="GLYCOSYLTRANSFERASE"/>
    <property type="match status" value="1"/>
</dbReference>
<comment type="caution">
    <text evidence="2">The sequence shown here is derived from an EMBL/GenBank/DDBJ whole genome shotgun (WGS) entry which is preliminary data.</text>
</comment>
<dbReference type="SUPFAM" id="SSF53756">
    <property type="entry name" value="UDP-Glycosyltransferase/glycogen phosphorylase"/>
    <property type="match status" value="1"/>
</dbReference>
<organism evidence="2 3">
    <name type="scientific">Dillenia turbinata</name>
    <dbReference type="NCBI Taxonomy" id="194707"/>
    <lineage>
        <taxon>Eukaryota</taxon>
        <taxon>Viridiplantae</taxon>
        <taxon>Streptophyta</taxon>
        <taxon>Embryophyta</taxon>
        <taxon>Tracheophyta</taxon>
        <taxon>Spermatophyta</taxon>
        <taxon>Magnoliopsida</taxon>
        <taxon>eudicotyledons</taxon>
        <taxon>Gunneridae</taxon>
        <taxon>Pentapetalae</taxon>
        <taxon>Dilleniales</taxon>
        <taxon>Dilleniaceae</taxon>
        <taxon>Dillenia</taxon>
    </lineage>
</organism>
<dbReference type="GO" id="GO:0035251">
    <property type="term" value="F:UDP-glucosyltransferase activity"/>
    <property type="evidence" value="ECO:0007669"/>
    <property type="project" value="InterPro"/>
</dbReference>
<dbReference type="Gene3D" id="3.40.50.2000">
    <property type="entry name" value="Glycogen Phosphorylase B"/>
    <property type="match status" value="2"/>
</dbReference>
<accession>A0AAN8Z5H4</accession>
<dbReference type="AlphaFoldDB" id="A0AAN8Z5H4"/>
<dbReference type="PANTHER" id="PTHR48049:SF160">
    <property type="entry name" value="UDP-GLYCOSYLTRANSFERASE 91A1"/>
    <property type="match status" value="1"/>
</dbReference>
<dbReference type="InterPro" id="IPR050481">
    <property type="entry name" value="UDP-glycosyltransf_plant"/>
</dbReference>
<proteinExistence type="predicted"/>
<keyword evidence="3" id="KW-1185">Reference proteome</keyword>
<dbReference type="EMBL" id="JBAMMX010000018">
    <property type="protein sequence ID" value="KAK6923265.1"/>
    <property type="molecule type" value="Genomic_DNA"/>
</dbReference>
<sequence length="380" mass="43247">MADDTKPHHIGMLPWSAFSHMIPFLELASLIAQKGHKISFLSTNLNIKHLPKPPPSLQIEFISLSHPQVEGLTENAEATTDLPINKVDYLKMAYDGLEEPLARFLETSKPDWIPHDYFSHWVSPIATKLEHYTVPPKWISFPTNVSFRPCEVKRLRKSASGKVGGVSELFRLVQSVRRCDALTIRGCCLFQPEWLKLLEDMHIKPVIPVGQITPTLTSLFTDARKVSEVTEMENWLEKHKKGSIVYVAFGSEAKLTQLKINEIAHRLEKSGLPFFWVLRKHRGPHDEVLELPEGFEERVRGRGVVYTTWVPQLRILILEEKRMRCPIPRDEFDGSFTSDSVAESLRLVMVEGGKVYRDKTRVCLGIGSCKTSAWMILLGS</sequence>
<keyword evidence="1" id="KW-0808">Transferase</keyword>
<evidence type="ECO:0000256" key="1">
    <source>
        <dbReference type="ARBA" id="ARBA00022679"/>
    </source>
</evidence>
<reference evidence="2 3" key="1">
    <citation type="submission" date="2023-12" db="EMBL/GenBank/DDBJ databases">
        <title>A high-quality genome assembly for Dillenia turbinata (Dilleniales).</title>
        <authorList>
            <person name="Chanderbali A."/>
        </authorList>
    </citation>
    <scope>NUCLEOTIDE SEQUENCE [LARGE SCALE GENOMIC DNA]</scope>
    <source>
        <strain evidence="2">LSX21</strain>
        <tissue evidence="2">Leaf</tissue>
    </source>
</reference>
<gene>
    <name evidence="2" type="ORF">RJ641_011569</name>
</gene>
<evidence type="ECO:0000313" key="3">
    <source>
        <dbReference type="Proteomes" id="UP001370490"/>
    </source>
</evidence>
<name>A0AAN8Z5H4_9MAGN</name>